<gene>
    <name evidence="2" type="ORF">EV699_104164</name>
</gene>
<protein>
    <recommendedName>
        <fullName evidence="1">YgjP-like metallopeptidase domain-containing protein</fullName>
    </recommendedName>
</protein>
<evidence type="ECO:0000259" key="1">
    <source>
        <dbReference type="Pfam" id="PF01863"/>
    </source>
</evidence>
<sequence length="238" mass="27532">MIHTRIQLGGLDIAVTFKAVKHVHLSVHPPEGNVTLVAPNGTRLEVVRAYAISKLGWIRRQQAQLLGQARETPRQFVTRESHYIWGRRYLLNVVQQDVPPFIKMDHRRITFSVRPGTDAAKRAAIYQGWQRSLLHQVIPPLIGHWESRIGVEVAGYFLQRMKTKWGSCNHDRAHIRLNTELVKKPRDLLEYVIVHEMIHLIEPTHNERFIALLDRFYPAWREARSELNELPLGTDGTG</sequence>
<accession>A0A4R2LDT5</accession>
<organism evidence="2 3">
    <name type="scientific">Plasticicumulans lactativorans</name>
    <dbReference type="NCBI Taxonomy" id="1133106"/>
    <lineage>
        <taxon>Bacteria</taxon>
        <taxon>Pseudomonadati</taxon>
        <taxon>Pseudomonadota</taxon>
        <taxon>Gammaproteobacteria</taxon>
        <taxon>Candidatus Competibacteraceae</taxon>
        <taxon>Plasticicumulans</taxon>
    </lineage>
</organism>
<dbReference type="Gene3D" id="3.30.2010.10">
    <property type="entry name" value="Metalloproteases ('zincins'), catalytic domain"/>
    <property type="match status" value="1"/>
</dbReference>
<evidence type="ECO:0000313" key="3">
    <source>
        <dbReference type="Proteomes" id="UP000295765"/>
    </source>
</evidence>
<dbReference type="Proteomes" id="UP000295765">
    <property type="component" value="Unassembled WGS sequence"/>
</dbReference>
<dbReference type="InterPro" id="IPR002725">
    <property type="entry name" value="YgjP-like_metallopeptidase"/>
</dbReference>
<reference evidence="2 3" key="1">
    <citation type="submission" date="2019-03" db="EMBL/GenBank/DDBJ databases">
        <title>Genomic Encyclopedia of Type Strains, Phase IV (KMG-IV): sequencing the most valuable type-strain genomes for metagenomic binning, comparative biology and taxonomic classification.</title>
        <authorList>
            <person name="Goeker M."/>
        </authorList>
    </citation>
    <scope>NUCLEOTIDE SEQUENCE [LARGE SCALE GENOMIC DNA]</scope>
    <source>
        <strain evidence="2 3">DSM 25287</strain>
    </source>
</reference>
<name>A0A4R2LDT5_9GAMM</name>
<dbReference type="EMBL" id="SLWY01000004">
    <property type="protein sequence ID" value="TCO82772.1"/>
    <property type="molecule type" value="Genomic_DNA"/>
</dbReference>
<dbReference type="PANTHER" id="PTHR30399">
    <property type="entry name" value="UNCHARACTERIZED PROTEIN YGJP"/>
    <property type="match status" value="1"/>
</dbReference>
<dbReference type="AlphaFoldDB" id="A0A4R2LDT5"/>
<dbReference type="Pfam" id="PF01863">
    <property type="entry name" value="YgjP-like"/>
    <property type="match status" value="1"/>
</dbReference>
<dbReference type="InterPro" id="IPR053136">
    <property type="entry name" value="UTP_pyrophosphatase-like"/>
</dbReference>
<feature type="domain" description="YgjP-like metallopeptidase" evidence="1">
    <location>
        <begin position="24"/>
        <end position="229"/>
    </location>
</feature>
<dbReference type="OrthoDB" id="9811177at2"/>
<comment type="caution">
    <text evidence="2">The sequence shown here is derived from an EMBL/GenBank/DDBJ whole genome shotgun (WGS) entry which is preliminary data.</text>
</comment>
<evidence type="ECO:0000313" key="2">
    <source>
        <dbReference type="EMBL" id="TCO82772.1"/>
    </source>
</evidence>
<proteinExistence type="predicted"/>
<dbReference type="PANTHER" id="PTHR30399:SF1">
    <property type="entry name" value="UTP PYROPHOSPHATASE"/>
    <property type="match status" value="1"/>
</dbReference>
<keyword evidence="3" id="KW-1185">Reference proteome</keyword>
<dbReference type="CDD" id="cd07344">
    <property type="entry name" value="M48_yhfN_like"/>
    <property type="match status" value="1"/>
</dbReference>